<dbReference type="Proteomes" id="UP001150603">
    <property type="component" value="Unassembled WGS sequence"/>
</dbReference>
<evidence type="ECO:0000313" key="1">
    <source>
        <dbReference type="EMBL" id="KAJ1931596.1"/>
    </source>
</evidence>
<comment type="caution">
    <text evidence="1">The sequence shown here is derived from an EMBL/GenBank/DDBJ whole genome shotgun (WGS) entry which is preliminary data.</text>
</comment>
<sequence>QANDILEQSKADAVLIGREFLRDPTFVLKAAQKLGVFVKWNNQYERGRPKTHYLVQ</sequence>
<proteinExistence type="predicted"/>
<dbReference type="EMBL" id="JANBPW010005924">
    <property type="protein sequence ID" value="KAJ1931596.1"/>
    <property type="molecule type" value="Genomic_DNA"/>
</dbReference>
<organism evidence="1 2">
    <name type="scientific">Linderina macrospora</name>
    <dbReference type="NCBI Taxonomy" id="4868"/>
    <lineage>
        <taxon>Eukaryota</taxon>
        <taxon>Fungi</taxon>
        <taxon>Fungi incertae sedis</taxon>
        <taxon>Zoopagomycota</taxon>
        <taxon>Kickxellomycotina</taxon>
        <taxon>Kickxellomycetes</taxon>
        <taxon>Kickxellales</taxon>
        <taxon>Kickxellaceae</taxon>
        <taxon>Linderina</taxon>
    </lineage>
</organism>
<name>A0ACC1IZK9_9FUNG</name>
<reference evidence="1" key="1">
    <citation type="submission" date="2022-07" db="EMBL/GenBank/DDBJ databases">
        <title>Phylogenomic reconstructions and comparative analyses of Kickxellomycotina fungi.</title>
        <authorList>
            <person name="Reynolds N.K."/>
            <person name="Stajich J.E."/>
            <person name="Barry K."/>
            <person name="Grigoriev I.V."/>
            <person name="Crous P."/>
            <person name="Smith M.E."/>
        </authorList>
    </citation>
    <scope>NUCLEOTIDE SEQUENCE</scope>
    <source>
        <strain evidence="1">NRRL 5244</strain>
    </source>
</reference>
<keyword evidence="2" id="KW-1185">Reference proteome</keyword>
<gene>
    <name evidence="1" type="ORF">FBU59_006658</name>
</gene>
<feature type="non-terminal residue" evidence="1">
    <location>
        <position position="1"/>
    </location>
</feature>
<accession>A0ACC1IZK9</accession>
<evidence type="ECO:0000313" key="2">
    <source>
        <dbReference type="Proteomes" id="UP001150603"/>
    </source>
</evidence>
<protein>
    <submittedName>
        <fullName evidence="1">Uncharacterized protein</fullName>
    </submittedName>
</protein>